<keyword evidence="2" id="KW-0238">DNA-binding</keyword>
<evidence type="ECO:0000313" key="5">
    <source>
        <dbReference type="EMBL" id="MCC4310471.1"/>
    </source>
</evidence>
<accession>A0A9Q3YQ01</accession>
<dbReference type="InterPro" id="IPR050204">
    <property type="entry name" value="AraC_XylS_family_regulators"/>
</dbReference>
<reference evidence="5" key="1">
    <citation type="submission" date="2021-10" db="EMBL/GenBank/DDBJ databases">
        <title>The diversity and Nitrogen Metabolism of Culturable Nitrate-Utilizing Bacteria Within the Oxygen Minimum Zone of the Changjiang (Yangtze River)Estuary.</title>
        <authorList>
            <person name="Zhang D."/>
            <person name="Zheng J."/>
            <person name="Liu S."/>
            <person name="He W."/>
        </authorList>
    </citation>
    <scope>NUCLEOTIDE SEQUENCE</scope>
    <source>
        <strain evidence="5">FXH-223</strain>
    </source>
</reference>
<dbReference type="InterPro" id="IPR018060">
    <property type="entry name" value="HTH_AraC"/>
</dbReference>
<dbReference type="SMART" id="SM00342">
    <property type="entry name" value="HTH_ARAC"/>
    <property type="match status" value="1"/>
</dbReference>
<evidence type="ECO:0000256" key="2">
    <source>
        <dbReference type="ARBA" id="ARBA00023125"/>
    </source>
</evidence>
<dbReference type="PRINTS" id="PR00032">
    <property type="entry name" value="HTHARAC"/>
</dbReference>
<dbReference type="Pfam" id="PF12833">
    <property type="entry name" value="HTH_18"/>
    <property type="match status" value="1"/>
</dbReference>
<gene>
    <name evidence="5" type="ORF">LL252_18045</name>
</gene>
<evidence type="ECO:0000256" key="1">
    <source>
        <dbReference type="ARBA" id="ARBA00023015"/>
    </source>
</evidence>
<dbReference type="EMBL" id="JAJGNA010000040">
    <property type="protein sequence ID" value="MCC4310471.1"/>
    <property type="molecule type" value="Genomic_DNA"/>
</dbReference>
<dbReference type="GO" id="GO:0043565">
    <property type="term" value="F:sequence-specific DNA binding"/>
    <property type="evidence" value="ECO:0007669"/>
    <property type="project" value="InterPro"/>
</dbReference>
<keyword evidence="3" id="KW-0804">Transcription</keyword>
<dbReference type="AlphaFoldDB" id="A0A9Q3YQ01"/>
<sequence length="344" mass="37942">MATPTDCAATNLPHDLFRADQLPEADRFPVWRESVRPLFDSLPATSERFDAWVESYDLREVFMARCGFSPLTFQRRAGDAADGGDHWLVQLYLQGGYLGHNGGRPVRVGRGDIGLLDLGRVLETRAPASQVLSVVIPRDVFRALVPTATPRHGTVLAAGRPVTTILTHHLTTVWNSLPELTVEDLEGVNRTLVGAVAGAFAGAGAGEASREALARAGLDAMLAWIRDHLDQDLTPERLCRRFGCSRTTLYRLFQPLGGVAAYVREQRLLRCYRDLRRAAVTGEKVVDVAVRWGFDSQSHFCRLFRRAFAMTPSDVIDQALAQPADGVDLAGLASPAFHHWLRHL</sequence>
<dbReference type="InterPro" id="IPR020449">
    <property type="entry name" value="Tscrpt_reg_AraC-type_HTH"/>
</dbReference>
<evidence type="ECO:0000259" key="4">
    <source>
        <dbReference type="PROSITE" id="PS01124"/>
    </source>
</evidence>
<dbReference type="Gene3D" id="1.10.10.60">
    <property type="entry name" value="Homeodomain-like"/>
    <property type="match status" value="1"/>
</dbReference>
<protein>
    <submittedName>
        <fullName evidence="5">AraC family transcriptional regulator</fullName>
    </submittedName>
</protein>
<dbReference type="InterPro" id="IPR035418">
    <property type="entry name" value="AraC-bd_2"/>
</dbReference>
<dbReference type="Proteomes" id="UP001108027">
    <property type="component" value="Unassembled WGS sequence"/>
</dbReference>
<dbReference type="Pfam" id="PF14525">
    <property type="entry name" value="AraC_binding_2"/>
    <property type="match status" value="1"/>
</dbReference>
<dbReference type="PROSITE" id="PS01124">
    <property type="entry name" value="HTH_ARAC_FAMILY_2"/>
    <property type="match status" value="1"/>
</dbReference>
<keyword evidence="6" id="KW-1185">Reference proteome</keyword>
<dbReference type="RefSeq" id="WP_228235162.1">
    <property type="nucleotide sequence ID" value="NZ_ARXL01000095.1"/>
</dbReference>
<dbReference type="PANTHER" id="PTHR46796">
    <property type="entry name" value="HTH-TYPE TRANSCRIPTIONAL ACTIVATOR RHAS-RELATED"/>
    <property type="match status" value="1"/>
</dbReference>
<proteinExistence type="predicted"/>
<keyword evidence="1" id="KW-0805">Transcription regulation</keyword>
<name>A0A9Q3YQ01_9GAMM</name>
<dbReference type="PANTHER" id="PTHR46796:SF6">
    <property type="entry name" value="ARAC SUBFAMILY"/>
    <property type="match status" value="1"/>
</dbReference>
<organism evidence="5 6">
    <name type="scientific">Alloalcanivorax marinus</name>
    <dbReference type="NCBI Taxonomy" id="1177169"/>
    <lineage>
        <taxon>Bacteria</taxon>
        <taxon>Pseudomonadati</taxon>
        <taxon>Pseudomonadota</taxon>
        <taxon>Gammaproteobacteria</taxon>
        <taxon>Oceanospirillales</taxon>
        <taxon>Alcanivoracaceae</taxon>
        <taxon>Alloalcanivorax</taxon>
    </lineage>
</organism>
<evidence type="ECO:0000313" key="6">
    <source>
        <dbReference type="Proteomes" id="UP001108027"/>
    </source>
</evidence>
<evidence type="ECO:0000256" key="3">
    <source>
        <dbReference type="ARBA" id="ARBA00023163"/>
    </source>
</evidence>
<dbReference type="SUPFAM" id="SSF46689">
    <property type="entry name" value="Homeodomain-like"/>
    <property type="match status" value="2"/>
</dbReference>
<dbReference type="GO" id="GO:0003700">
    <property type="term" value="F:DNA-binding transcription factor activity"/>
    <property type="evidence" value="ECO:0007669"/>
    <property type="project" value="InterPro"/>
</dbReference>
<dbReference type="InterPro" id="IPR009057">
    <property type="entry name" value="Homeodomain-like_sf"/>
</dbReference>
<feature type="domain" description="HTH araC/xylS-type" evidence="4">
    <location>
        <begin position="219"/>
        <end position="318"/>
    </location>
</feature>
<comment type="caution">
    <text evidence="5">The sequence shown here is derived from an EMBL/GenBank/DDBJ whole genome shotgun (WGS) entry which is preliminary data.</text>
</comment>